<name>A0A7W0C0B5_9BACL</name>
<feature type="transmembrane region" description="Helical" evidence="1">
    <location>
        <begin position="7"/>
        <end position="25"/>
    </location>
</feature>
<reference evidence="2 3" key="1">
    <citation type="submission" date="2020-07" db="EMBL/GenBank/DDBJ databases">
        <title>Genomic Encyclopedia of Type Strains, Phase IV (KMG-IV): sequencing the most valuable type-strain genomes for metagenomic binning, comparative biology and taxonomic classification.</title>
        <authorList>
            <person name="Goeker M."/>
        </authorList>
    </citation>
    <scope>NUCLEOTIDE SEQUENCE [LARGE SCALE GENOMIC DNA]</scope>
    <source>
        <strain evidence="2 3">DSM 15730</strain>
    </source>
</reference>
<organism evidence="2 3">
    <name type="scientific">Thermaerobacillus caldiproteolyticus</name>
    <dbReference type="NCBI Taxonomy" id="247480"/>
    <lineage>
        <taxon>Bacteria</taxon>
        <taxon>Bacillati</taxon>
        <taxon>Bacillota</taxon>
        <taxon>Bacilli</taxon>
        <taxon>Bacillales</taxon>
        <taxon>Anoxybacillaceae</taxon>
        <taxon>Thermaerobacillus</taxon>
    </lineage>
</organism>
<dbReference type="EMBL" id="JACDUT010000006">
    <property type="protein sequence ID" value="MBA2875426.1"/>
    <property type="molecule type" value="Genomic_DNA"/>
</dbReference>
<evidence type="ECO:0000256" key="1">
    <source>
        <dbReference type="SAM" id="Phobius"/>
    </source>
</evidence>
<dbReference type="Proteomes" id="UP000523087">
    <property type="component" value="Unassembled WGS sequence"/>
</dbReference>
<dbReference type="AlphaFoldDB" id="A0A7W0C0B5"/>
<gene>
    <name evidence="2" type="ORF">HNR31_002214</name>
</gene>
<proteinExistence type="predicted"/>
<feature type="transmembrane region" description="Helical" evidence="1">
    <location>
        <begin position="53"/>
        <end position="76"/>
    </location>
</feature>
<evidence type="ECO:0000313" key="2">
    <source>
        <dbReference type="EMBL" id="MBA2875426.1"/>
    </source>
</evidence>
<protein>
    <submittedName>
        <fullName evidence="2">Uncharacterized protein</fullName>
    </submittedName>
</protein>
<sequence length="82" mass="9195">MKKIKKYFNLISIIILTLILFNLPHTDYRLTLLGMVVGFILAKKGEPGLLKCFAFVVFTLCIMYLLLVVLAGILMGGAARYL</sequence>
<accession>A0A7W0C0B5</accession>
<keyword evidence="1" id="KW-0812">Transmembrane</keyword>
<keyword evidence="1" id="KW-1133">Transmembrane helix</keyword>
<keyword evidence="3" id="KW-1185">Reference proteome</keyword>
<comment type="caution">
    <text evidence="2">The sequence shown here is derived from an EMBL/GenBank/DDBJ whole genome shotgun (WGS) entry which is preliminary data.</text>
</comment>
<evidence type="ECO:0000313" key="3">
    <source>
        <dbReference type="Proteomes" id="UP000523087"/>
    </source>
</evidence>
<dbReference type="RefSeq" id="WP_181556244.1">
    <property type="nucleotide sequence ID" value="NZ_JACDUT010000006.1"/>
</dbReference>
<keyword evidence="1" id="KW-0472">Membrane</keyword>